<dbReference type="HOGENOM" id="CLU_001859_0_1_9"/>
<dbReference type="InterPro" id="IPR001360">
    <property type="entry name" value="Glyco_hydro_1"/>
</dbReference>
<dbReference type="PROSITE" id="PS00572">
    <property type="entry name" value="GLYCOSYL_HYDROL_F1_1"/>
    <property type="match status" value="1"/>
</dbReference>
<comment type="similarity">
    <text evidence="1 5">Belongs to the glycosyl hydrolase 1 family.</text>
</comment>
<feature type="active site" description="Nucleophile" evidence="4">
    <location>
        <position position="370"/>
    </location>
</feature>
<dbReference type="STRING" id="656519.Halsa_0145"/>
<dbReference type="InterPro" id="IPR018120">
    <property type="entry name" value="Glyco_hydro_1_AS"/>
</dbReference>
<dbReference type="GO" id="GO:0005829">
    <property type="term" value="C:cytosol"/>
    <property type="evidence" value="ECO:0007669"/>
    <property type="project" value="TreeGrafter"/>
</dbReference>
<dbReference type="KEGG" id="has:Halsa_0145"/>
<dbReference type="PRINTS" id="PR00131">
    <property type="entry name" value="GLHYDRLASE1"/>
</dbReference>
<dbReference type="OrthoDB" id="2339329at2"/>
<evidence type="ECO:0000256" key="5">
    <source>
        <dbReference type="RuleBase" id="RU003690"/>
    </source>
</evidence>
<proteinExistence type="inferred from homology"/>
<sequence>MQHETLKEFPEDFLWGASTSAYQAEGAWNEDGKGLSVIDVGNHPEDVSDFKVASDHYHNYKEDVALMAEMGLKTYRFSIAWTRIIPDGDGEVNQKGIEFYDNLIDELLKYDIEPLVTMYHFDLPLALQKKGGWSNRETVEAFVNYAEILFDNYGDRVKYWLTINEQNVMIMHGDALGLLEDESDNIKAELYQQNHHMLLAQAKTFNLCHQKLPEAKIGPAPSIAAVYPASSKPEDVLAADNYSAIRNWLYLDAAVFGRYNEIAWTYMEKNNCTPEIEEGDMQILKDGNPDFIAFNYYNTLAVEADFAKEDKESNFSGDQKTVDNQPGFYRRHENEFLEQTEFGWEIDPVGFRTTMRRIYSRYQLPLIVTENGLGAYDELEADDTINDDYRIDFLRKHIKQAQLAISDGVELFGYCPWSAIDLVSTHQGINKRYGFIYVNRDEFDLKDLRRIKKKSFNWYKNLIKTNGKEL</sequence>
<dbReference type="InterPro" id="IPR017853">
    <property type="entry name" value="GH"/>
</dbReference>
<name>E4RNU5_HALHG</name>
<dbReference type="PROSITE" id="PS00653">
    <property type="entry name" value="GLYCOSYL_HYDROL_F1_2"/>
    <property type="match status" value="1"/>
</dbReference>
<dbReference type="EMBL" id="CP002304">
    <property type="protein sequence ID" value="ADQ13635.1"/>
    <property type="molecule type" value="Genomic_DNA"/>
</dbReference>
<dbReference type="AlphaFoldDB" id="E4RNU5"/>
<protein>
    <submittedName>
        <fullName evidence="7">Glycoside hydrolase family 1</fullName>
    </submittedName>
</protein>
<evidence type="ECO:0000256" key="2">
    <source>
        <dbReference type="ARBA" id="ARBA00022801"/>
    </source>
</evidence>
<evidence type="ECO:0000256" key="3">
    <source>
        <dbReference type="ARBA" id="ARBA00023295"/>
    </source>
</evidence>
<evidence type="ECO:0000313" key="7">
    <source>
        <dbReference type="EMBL" id="ADQ13635.1"/>
    </source>
</evidence>
<evidence type="ECO:0000313" key="8">
    <source>
        <dbReference type="Proteomes" id="UP000007434"/>
    </source>
</evidence>
<evidence type="ECO:0000256" key="6">
    <source>
        <dbReference type="RuleBase" id="RU004468"/>
    </source>
</evidence>
<keyword evidence="3 6" id="KW-0326">Glycosidase</keyword>
<dbReference type="Pfam" id="PF00232">
    <property type="entry name" value="Glyco_hydro_1"/>
    <property type="match status" value="1"/>
</dbReference>
<dbReference type="GO" id="GO:0008422">
    <property type="term" value="F:beta-glucosidase activity"/>
    <property type="evidence" value="ECO:0007669"/>
    <property type="project" value="TreeGrafter"/>
</dbReference>
<dbReference type="eggNOG" id="COG2723">
    <property type="taxonomic scope" value="Bacteria"/>
</dbReference>
<dbReference type="SUPFAM" id="SSF51445">
    <property type="entry name" value="(Trans)glycosidases"/>
    <property type="match status" value="1"/>
</dbReference>
<accession>E4RNU5</accession>
<dbReference type="FunFam" id="3.20.20.80:FF:000004">
    <property type="entry name" value="Beta-glucosidase 6-phospho-beta-glucosidase"/>
    <property type="match status" value="1"/>
</dbReference>
<dbReference type="RefSeq" id="WP_013404741.1">
    <property type="nucleotide sequence ID" value="NC_014654.1"/>
</dbReference>
<dbReference type="GO" id="GO:0016052">
    <property type="term" value="P:carbohydrate catabolic process"/>
    <property type="evidence" value="ECO:0007669"/>
    <property type="project" value="TreeGrafter"/>
</dbReference>
<dbReference type="CAZy" id="GH1">
    <property type="family name" value="Glycoside Hydrolase Family 1"/>
</dbReference>
<organism evidence="7 8">
    <name type="scientific">Halanaerobium hydrogeniformans</name>
    <name type="common">Halanaerobium sp. (strain sapolanicus)</name>
    <dbReference type="NCBI Taxonomy" id="656519"/>
    <lineage>
        <taxon>Bacteria</taxon>
        <taxon>Bacillati</taxon>
        <taxon>Bacillota</taxon>
        <taxon>Clostridia</taxon>
        <taxon>Halanaerobiales</taxon>
        <taxon>Halanaerobiaceae</taxon>
        <taxon>Halanaerobium</taxon>
    </lineage>
</organism>
<evidence type="ECO:0000256" key="4">
    <source>
        <dbReference type="PROSITE-ProRule" id="PRU10055"/>
    </source>
</evidence>
<dbReference type="InterPro" id="IPR033132">
    <property type="entry name" value="GH_1_N_CS"/>
</dbReference>
<reference evidence="7 8" key="2">
    <citation type="journal article" date="2011" name="J. Bacteriol.">
        <title>Complete Genome Sequence of the Haloalkaliphilic, Hydrogen Producing Halanaerobium hydrogenoformans.</title>
        <authorList>
            <person name="Brown S.D."/>
            <person name="Begemann M.B."/>
            <person name="Mormile M.R."/>
            <person name="Wall J.D."/>
            <person name="Han C.S."/>
            <person name="Goodwin L.A."/>
            <person name="Pitluck S."/>
            <person name="Land M.L."/>
            <person name="Hauser L.J."/>
            <person name="Elias D.A."/>
        </authorList>
    </citation>
    <scope>NUCLEOTIDE SEQUENCE [LARGE SCALE GENOMIC DNA]</scope>
    <source>
        <strain evidence="8">sapolanicus</strain>
    </source>
</reference>
<dbReference type="PANTHER" id="PTHR10353:SF136">
    <property type="entry name" value="ARYL-PHOSPHO-BETA-D-GLUCOSIDASE BGLC"/>
    <property type="match status" value="1"/>
</dbReference>
<keyword evidence="8" id="KW-1185">Reference proteome</keyword>
<evidence type="ECO:0000256" key="1">
    <source>
        <dbReference type="ARBA" id="ARBA00010838"/>
    </source>
</evidence>
<gene>
    <name evidence="7" type="ordered locus">Halsa_0145</name>
</gene>
<dbReference type="PANTHER" id="PTHR10353">
    <property type="entry name" value="GLYCOSYL HYDROLASE"/>
    <property type="match status" value="1"/>
</dbReference>
<reference evidence="7 8" key="1">
    <citation type="submission" date="2010-11" db="EMBL/GenBank/DDBJ databases">
        <title>Complete sequence of Halanaerobium sp. sapolanicus.</title>
        <authorList>
            <consortium name="US DOE Joint Genome Institute"/>
            <person name="Lucas S."/>
            <person name="Copeland A."/>
            <person name="Lapidus A."/>
            <person name="Cheng J.-F."/>
            <person name="Bruce D."/>
            <person name="Goodwin L."/>
            <person name="Pitluck S."/>
            <person name="Davenport K."/>
            <person name="Detter J.C."/>
            <person name="Han C."/>
            <person name="Tapia R."/>
            <person name="Land M."/>
            <person name="Hauser L."/>
            <person name="Jeffries C."/>
            <person name="Kyrpides N."/>
            <person name="Ivanova N."/>
            <person name="Mikhailova N."/>
            <person name="Begemann M.B."/>
            <person name="Mormile M.R."/>
            <person name="Wall J.D."/>
            <person name="Elias D.A."/>
            <person name="Woyke T."/>
        </authorList>
    </citation>
    <scope>NUCLEOTIDE SEQUENCE [LARGE SCALE GENOMIC DNA]</scope>
    <source>
        <strain evidence="8">sapolanicus</strain>
    </source>
</reference>
<dbReference type="Proteomes" id="UP000007434">
    <property type="component" value="Chromosome"/>
</dbReference>
<keyword evidence="2 6" id="KW-0378">Hydrolase</keyword>
<dbReference type="Gene3D" id="3.20.20.80">
    <property type="entry name" value="Glycosidases"/>
    <property type="match status" value="1"/>
</dbReference>